<dbReference type="EMBL" id="DPVG01000178">
    <property type="protein sequence ID" value="HCK24107.1"/>
    <property type="molecule type" value="Genomic_DNA"/>
</dbReference>
<dbReference type="InterPro" id="IPR025049">
    <property type="entry name" value="Mfa-like_1"/>
</dbReference>
<sequence length="281" mass="31714">MNKIKHKNMKKYSIVFLVMAAMLTQSCRDNDLLYDFDGSPVGSQTIEFSNYVSGITRASRTPGNSFVLNDEMQVYGFQTADGVTSQIFVDQLVKNIGSGKWSYTPKKYWSNGSAYDFYAIFPYDAVNNSFDNTDRKFSVNDFTVADVTDDQVDLMIAQRIENRISQNTVNFEFNHILSNVNFYIKAATTFDTEGIGSIKVLEFDVTGLYSKGSFAQSGWNGSNVFEGTWTADNASVYNMPQVTNVVYTVGNPREPLVEDLLLLPQTINDNAEVYVRYMLNY</sequence>
<dbReference type="PROSITE" id="PS51257">
    <property type="entry name" value="PROKAR_LIPOPROTEIN"/>
    <property type="match status" value="1"/>
</dbReference>
<reference evidence="1 2" key="1">
    <citation type="journal article" date="2018" name="Nat. Biotechnol.">
        <title>A standardized bacterial taxonomy based on genome phylogeny substantially revises the tree of life.</title>
        <authorList>
            <person name="Parks D.H."/>
            <person name="Chuvochina M."/>
            <person name="Waite D.W."/>
            <person name="Rinke C."/>
            <person name="Skarshewski A."/>
            <person name="Chaumeil P.A."/>
            <person name="Hugenholtz P."/>
        </authorList>
    </citation>
    <scope>NUCLEOTIDE SEQUENCE [LARGE SCALE GENOMIC DNA]</scope>
    <source>
        <strain evidence="1">UBA9667</strain>
    </source>
</reference>
<feature type="non-terminal residue" evidence="1">
    <location>
        <position position="281"/>
    </location>
</feature>
<dbReference type="InterPro" id="IPR042278">
    <property type="entry name" value="Mfa-like_1_N"/>
</dbReference>
<gene>
    <name evidence="1" type="ORF">DHW31_04855</name>
</gene>
<dbReference type="Proteomes" id="UP000263098">
    <property type="component" value="Unassembled WGS sequence"/>
</dbReference>
<dbReference type="Gene3D" id="2.60.40.2620">
    <property type="entry name" value="Fimbrillin-like"/>
    <property type="match status" value="1"/>
</dbReference>
<proteinExistence type="predicted"/>
<evidence type="ECO:0000313" key="1">
    <source>
        <dbReference type="EMBL" id="HCK24107.1"/>
    </source>
</evidence>
<evidence type="ECO:0000313" key="2">
    <source>
        <dbReference type="Proteomes" id="UP000263098"/>
    </source>
</evidence>
<organism evidence="1 2">
    <name type="scientific">Bacteroides graminisolvens</name>
    <dbReference type="NCBI Taxonomy" id="477666"/>
    <lineage>
        <taxon>Bacteria</taxon>
        <taxon>Pseudomonadati</taxon>
        <taxon>Bacteroidota</taxon>
        <taxon>Bacteroidia</taxon>
        <taxon>Bacteroidales</taxon>
        <taxon>Bacteroidaceae</taxon>
        <taxon>Bacteroides</taxon>
    </lineage>
</organism>
<dbReference type="CDD" id="cd13120">
    <property type="entry name" value="BF2867_like_N"/>
    <property type="match status" value="1"/>
</dbReference>
<protein>
    <recommendedName>
        <fullName evidence="3">Fimbrillin family protein</fullName>
    </recommendedName>
</protein>
<name>A0A3D2SCX3_9BACE</name>
<accession>A0A3D2SCX3</accession>
<dbReference type="AlphaFoldDB" id="A0A3D2SCX3"/>
<evidence type="ECO:0008006" key="3">
    <source>
        <dbReference type="Google" id="ProtNLM"/>
    </source>
</evidence>
<comment type="caution">
    <text evidence="1">The sequence shown here is derived from an EMBL/GenBank/DDBJ whole genome shotgun (WGS) entry which is preliminary data.</text>
</comment>
<dbReference type="Pfam" id="PF13149">
    <property type="entry name" value="Mfa_like_1"/>
    <property type="match status" value="1"/>
</dbReference>